<accession>A0A6M0RPT4</accession>
<dbReference type="GO" id="GO:0016036">
    <property type="term" value="P:cellular response to phosphate starvation"/>
    <property type="evidence" value="ECO:0007669"/>
    <property type="project" value="TreeGrafter"/>
</dbReference>
<evidence type="ECO:0000313" key="10">
    <source>
        <dbReference type="EMBL" id="NEZ57870.1"/>
    </source>
</evidence>
<evidence type="ECO:0000256" key="5">
    <source>
        <dbReference type="ARBA" id="ARBA00022777"/>
    </source>
</evidence>
<organism evidence="10 11">
    <name type="scientific">Adonisia turfae CCMR0081</name>
    <dbReference type="NCBI Taxonomy" id="2292702"/>
    <lineage>
        <taxon>Bacteria</taxon>
        <taxon>Bacillati</taxon>
        <taxon>Cyanobacteriota</taxon>
        <taxon>Adonisia</taxon>
        <taxon>Adonisia turfae</taxon>
    </lineage>
</organism>
<dbReference type="SUPFAM" id="SSF55874">
    <property type="entry name" value="ATPase domain of HSP90 chaperone/DNA topoisomerase II/histidine kinase"/>
    <property type="match status" value="1"/>
</dbReference>
<evidence type="ECO:0000256" key="7">
    <source>
        <dbReference type="ARBA" id="ARBA00023136"/>
    </source>
</evidence>
<keyword evidence="8" id="KW-1133">Transmembrane helix</keyword>
<evidence type="ECO:0000256" key="4">
    <source>
        <dbReference type="ARBA" id="ARBA00022679"/>
    </source>
</evidence>
<gene>
    <name evidence="10" type="ORF">DXZ20_19940</name>
</gene>
<dbReference type="EMBL" id="QXHD01000004">
    <property type="protein sequence ID" value="NEZ57870.1"/>
    <property type="molecule type" value="Genomic_DNA"/>
</dbReference>
<comment type="catalytic activity">
    <reaction evidence="1">
        <text>ATP + protein L-histidine = ADP + protein N-phospho-L-histidine.</text>
        <dbReference type="EC" id="2.7.13.3"/>
    </reaction>
</comment>
<keyword evidence="7 8" id="KW-0472">Membrane</keyword>
<keyword evidence="3" id="KW-0597">Phosphoprotein</keyword>
<dbReference type="PRINTS" id="PR00344">
    <property type="entry name" value="BCTRLSENSOR"/>
</dbReference>
<dbReference type="FunFam" id="1.10.287.130:FF:000001">
    <property type="entry name" value="Two-component sensor histidine kinase"/>
    <property type="match status" value="1"/>
</dbReference>
<evidence type="ECO:0000313" key="11">
    <source>
        <dbReference type="Proteomes" id="UP000481033"/>
    </source>
</evidence>
<proteinExistence type="predicted"/>
<sequence>MAWDIDLPRRRASKPQNQLFRRSRLQLAAWYAGVMGVILTLLGFGMYRAIAHAHEVTIDREIKSVADALKNALKVTLADEQQLEQLPPQLLPDLCLADQHCLEPTQQTPGSPYLQSYYIRIISPTGKLLATAGDRPQGIPVAVPTATWQTVWDANDQHYHQVALELFPNVSPTVSLTAVESESWAYLVVGRSFQDFDEYLASVRWRILLGLLVALFLVAPASWWLATLAMRPIYRSYSQIQQFTADAAHELRTPLAAIRATVESVLRLPHLSEAEAQDTLGVIHRQNQRLSNLVSNLLLLSKLDIQSYPTKQAYCNLVDLIHDIAEEMAAFALQKQITLDIAVQTDSVVTILGDEENLYRLLLNLVNNALTYTPEGGRVTLTLQQQQQQALILVTDTGVGIAPGDQAKIFDRFYRVDTARSRQTGNSGLGLAIATAIAQAHRGTITVSSQLGKGSTFTVSLPISS</sequence>
<dbReference type="PANTHER" id="PTHR45453:SF1">
    <property type="entry name" value="PHOSPHATE REGULON SENSOR PROTEIN PHOR"/>
    <property type="match status" value="1"/>
</dbReference>
<dbReference type="Pfam" id="PF00512">
    <property type="entry name" value="HisKA"/>
    <property type="match status" value="1"/>
</dbReference>
<keyword evidence="4" id="KW-0808">Transferase</keyword>
<dbReference type="SUPFAM" id="SSF47384">
    <property type="entry name" value="Homodimeric domain of signal transducing histidine kinase"/>
    <property type="match status" value="1"/>
</dbReference>
<dbReference type="Gene3D" id="1.10.287.130">
    <property type="match status" value="1"/>
</dbReference>
<comment type="caution">
    <text evidence="10">The sequence shown here is derived from an EMBL/GenBank/DDBJ whole genome shotgun (WGS) entry which is preliminary data.</text>
</comment>
<dbReference type="EC" id="2.7.13.3" evidence="2"/>
<keyword evidence="8" id="KW-0812">Transmembrane</keyword>
<dbReference type="RefSeq" id="WP_163668428.1">
    <property type="nucleotide sequence ID" value="NZ_QXHD01000004.1"/>
</dbReference>
<evidence type="ECO:0000256" key="6">
    <source>
        <dbReference type="ARBA" id="ARBA00023012"/>
    </source>
</evidence>
<dbReference type="InterPro" id="IPR005467">
    <property type="entry name" value="His_kinase_dom"/>
</dbReference>
<dbReference type="InterPro" id="IPR036890">
    <property type="entry name" value="HATPase_C_sf"/>
</dbReference>
<dbReference type="InterPro" id="IPR050351">
    <property type="entry name" value="BphY/WalK/GraS-like"/>
</dbReference>
<dbReference type="SMART" id="SM00387">
    <property type="entry name" value="HATPase_c"/>
    <property type="match status" value="1"/>
</dbReference>
<dbReference type="Proteomes" id="UP000481033">
    <property type="component" value="Unassembled WGS sequence"/>
</dbReference>
<dbReference type="CDD" id="cd00082">
    <property type="entry name" value="HisKA"/>
    <property type="match status" value="1"/>
</dbReference>
<dbReference type="GO" id="GO:0000155">
    <property type="term" value="F:phosphorelay sensor kinase activity"/>
    <property type="evidence" value="ECO:0007669"/>
    <property type="project" value="InterPro"/>
</dbReference>
<protein>
    <recommendedName>
        <fullName evidence="2">histidine kinase</fullName>
        <ecNumber evidence="2">2.7.13.3</ecNumber>
    </recommendedName>
</protein>
<name>A0A6M0RPT4_9CYAN</name>
<dbReference type="PANTHER" id="PTHR45453">
    <property type="entry name" value="PHOSPHATE REGULON SENSOR PROTEIN PHOR"/>
    <property type="match status" value="1"/>
</dbReference>
<feature type="transmembrane region" description="Helical" evidence="8">
    <location>
        <begin position="207"/>
        <end position="226"/>
    </location>
</feature>
<dbReference type="AlphaFoldDB" id="A0A6M0RPT4"/>
<evidence type="ECO:0000259" key="9">
    <source>
        <dbReference type="PROSITE" id="PS50109"/>
    </source>
</evidence>
<feature type="transmembrane region" description="Helical" evidence="8">
    <location>
        <begin position="28"/>
        <end position="50"/>
    </location>
</feature>
<dbReference type="Pfam" id="PF02518">
    <property type="entry name" value="HATPase_c"/>
    <property type="match status" value="1"/>
</dbReference>
<dbReference type="InterPro" id="IPR004358">
    <property type="entry name" value="Sig_transdc_His_kin-like_C"/>
</dbReference>
<keyword evidence="5 10" id="KW-0418">Kinase</keyword>
<dbReference type="GO" id="GO:0005886">
    <property type="term" value="C:plasma membrane"/>
    <property type="evidence" value="ECO:0007669"/>
    <property type="project" value="TreeGrafter"/>
</dbReference>
<dbReference type="NCBIfam" id="NF041735">
    <property type="entry name" value="hist_kin_RppB"/>
    <property type="match status" value="1"/>
</dbReference>
<dbReference type="FunFam" id="3.30.565.10:FF:000006">
    <property type="entry name" value="Sensor histidine kinase WalK"/>
    <property type="match status" value="1"/>
</dbReference>
<feature type="domain" description="Histidine kinase" evidence="9">
    <location>
        <begin position="246"/>
        <end position="465"/>
    </location>
</feature>
<evidence type="ECO:0000256" key="2">
    <source>
        <dbReference type="ARBA" id="ARBA00012438"/>
    </source>
</evidence>
<dbReference type="Gene3D" id="3.30.565.10">
    <property type="entry name" value="Histidine kinase-like ATPase, C-terminal domain"/>
    <property type="match status" value="1"/>
</dbReference>
<dbReference type="GO" id="GO:0004721">
    <property type="term" value="F:phosphoprotein phosphatase activity"/>
    <property type="evidence" value="ECO:0007669"/>
    <property type="project" value="TreeGrafter"/>
</dbReference>
<evidence type="ECO:0000256" key="3">
    <source>
        <dbReference type="ARBA" id="ARBA00022553"/>
    </source>
</evidence>
<evidence type="ECO:0000256" key="8">
    <source>
        <dbReference type="SAM" id="Phobius"/>
    </source>
</evidence>
<dbReference type="InterPro" id="IPR003661">
    <property type="entry name" value="HisK_dim/P_dom"/>
</dbReference>
<dbReference type="PROSITE" id="PS50109">
    <property type="entry name" value="HIS_KIN"/>
    <property type="match status" value="1"/>
</dbReference>
<keyword evidence="6" id="KW-0902">Two-component regulatory system</keyword>
<dbReference type="InterPro" id="IPR003594">
    <property type="entry name" value="HATPase_dom"/>
</dbReference>
<evidence type="ECO:0000256" key="1">
    <source>
        <dbReference type="ARBA" id="ARBA00000085"/>
    </source>
</evidence>
<reference evidence="10 11" key="1">
    <citation type="journal article" date="2020" name="Microb. Ecol.">
        <title>Ecogenomics of the Marine Benthic Filamentous Cyanobacterium Adonisia.</title>
        <authorList>
            <person name="Walter J.M."/>
            <person name="Coutinho F.H."/>
            <person name="Leomil L."/>
            <person name="Hargreaves P.I."/>
            <person name="Campeao M.E."/>
            <person name="Vieira V.V."/>
            <person name="Silva B.S."/>
            <person name="Fistarol G.O."/>
            <person name="Salomon P.S."/>
            <person name="Sawabe T."/>
            <person name="Mino S."/>
            <person name="Hosokawa M."/>
            <person name="Miyashita H."/>
            <person name="Maruyama F."/>
            <person name="van Verk M.C."/>
            <person name="Dutilh B.E."/>
            <person name="Thompson C.C."/>
            <person name="Thompson F.L."/>
        </authorList>
    </citation>
    <scope>NUCLEOTIDE SEQUENCE [LARGE SCALE GENOMIC DNA]</scope>
    <source>
        <strain evidence="10 11">CCMR0081</strain>
    </source>
</reference>
<dbReference type="InterPro" id="IPR036097">
    <property type="entry name" value="HisK_dim/P_sf"/>
</dbReference>
<dbReference type="InterPro" id="IPR049835">
    <property type="entry name" value="RppB"/>
</dbReference>
<keyword evidence="11" id="KW-1185">Reference proteome</keyword>
<dbReference type="SMART" id="SM00388">
    <property type="entry name" value="HisKA"/>
    <property type="match status" value="1"/>
</dbReference>